<dbReference type="Proteomes" id="UP000184509">
    <property type="component" value="Unassembled WGS sequence"/>
</dbReference>
<dbReference type="RefSeq" id="WP_073399747.1">
    <property type="nucleotide sequence ID" value="NZ_FQTV01000004.1"/>
</dbReference>
<proteinExistence type="predicted"/>
<dbReference type="AlphaFoldDB" id="A0A1M4XJI7"/>
<keyword evidence="3" id="KW-1185">Reference proteome</keyword>
<reference evidence="2 3" key="1">
    <citation type="submission" date="2016-11" db="EMBL/GenBank/DDBJ databases">
        <authorList>
            <person name="Jaros S."/>
            <person name="Januszkiewicz K."/>
            <person name="Wedrychowicz H."/>
        </authorList>
    </citation>
    <scope>NUCLEOTIDE SEQUENCE [LARGE SCALE GENOMIC DNA]</scope>
    <source>
        <strain evidence="2 3">DSM 26991</strain>
    </source>
</reference>
<organism evidence="2 3">
    <name type="scientific">Bacteroides luti</name>
    <dbReference type="NCBI Taxonomy" id="1297750"/>
    <lineage>
        <taxon>Bacteria</taxon>
        <taxon>Pseudomonadati</taxon>
        <taxon>Bacteroidota</taxon>
        <taxon>Bacteroidia</taxon>
        <taxon>Bacteroidales</taxon>
        <taxon>Bacteroidaceae</taxon>
        <taxon>Bacteroides</taxon>
    </lineage>
</organism>
<gene>
    <name evidence="2" type="ORF">SAMN05444405_10452</name>
</gene>
<feature type="signal peptide" evidence="1">
    <location>
        <begin position="1"/>
        <end position="22"/>
    </location>
</feature>
<accession>A0A1M4XJI7</accession>
<dbReference type="PROSITE" id="PS51257">
    <property type="entry name" value="PROKAR_LIPOPROTEIN"/>
    <property type="match status" value="1"/>
</dbReference>
<sequence>MKKQNYISVLSLLLLLILCSCTKDDNLITTVKSGEETYSVTYRISTRSSSDANASDNEMMKSILLFVVNANNKIEKKVTETFQEMKKLYEIKIQLTPGTKTVYGFSNLSASNLTEAGLANLEIGNTMPDLTNSALTIANGFTIDAISGNYLPMSNKTTFNVTNIANQSFNMELIRMLCKMKLNFKNESGHSITLKDIVLSPVTTSAIYLLPRSNGLTAPALPVTKTTGNYTYTFNSSSSFADKAELKDYIFYFNESQVNNNGWFKLTLNAINGTDNEVRMSLTDLTFINRNDYLPLNIILTDYKLELDLKSYPPIGGYAAAVSTTTDGYRCTFPGGGPFVITPKLIQLSSNSVVTNANWSFTYTDTSPSIFDKVPMLNNGEIKGTLKSSATGTALCTISVNVSTSENITRMLSYRVYISQN</sequence>
<evidence type="ECO:0000256" key="1">
    <source>
        <dbReference type="SAM" id="SignalP"/>
    </source>
</evidence>
<protein>
    <recommendedName>
        <fullName evidence="4">DUF4906 domain-containing protein</fullName>
    </recommendedName>
</protein>
<dbReference type="EMBL" id="FQTV01000004">
    <property type="protein sequence ID" value="SHE93548.1"/>
    <property type="molecule type" value="Genomic_DNA"/>
</dbReference>
<evidence type="ECO:0000313" key="2">
    <source>
        <dbReference type="EMBL" id="SHE93548.1"/>
    </source>
</evidence>
<feature type="chain" id="PRO_5009908303" description="DUF4906 domain-containing protein" evidence="1">
    <location>
        <begin position="23"/>
        <end position="421"/>
    </location>
</feature>
<dbReference type="OrthoDB" id="1430047at2"/>
<evidence type="ECO:0000313" key="3">
    <source>
        <dbReference type="Proteomes" id="UP000184509"/>
    </source>
</evidence>
<evidence type="ECO:0008006" key="4">
    <source>
        <dbReference type="Google" id="ProtNLM"/>
    </source>
</evidence>
<dbReference type="STRING" id="1297750.SAMN05444405_10452"/>
<name>A0A1M4XJI7_9BACE</name>
<keyword evidence="1" id="KW-0732">Signal</keyword>